<feature type="transmembrane region" description="Helical" evidence="6">
    <location>
        <begin position="520"/>
        <end position="541"/>
    </location>
</feature>
<feature type="transmembrane region" description="Helical" evidence="6">
    <location>
        <begin position="74"/>
        <end position="97"/>
    </location>
</feature>
<evidence type="ECO:0000256" key="4">
    <source>
        <dbReference type="ARBA" id="ARBA00023136"/>
    </source>
</evidence>
<feature type="transmembrane region" description="Helical" evidence="6">
    <location>
        <begin position="468"/>
        <end position="491"/>
    </location>
</feature>
<dbReference type="PANTHER" id="PTHR19282">
    <property type="entry name" value="TETRASPANIN"/>
    <property type="match status" value="1"/>
</dbReference>
<feature type="transmembrane region" description="Helical" evidence="6">
    <location>
        <begin position="939"/>
        <end position="967"/>
    </location>
</feature>
<feature type="transmembrane region" description="Helical" evidence="6">
    <location>
        <begin position="859"/>
        <end position="886"/>
    </location>
</feature>
<dbReference type="InterPro" id="IPR008952">
    <property type="entry name" value="Tetraspanin_EC2_sf"/>
</dbReference>
<feature type="transmembrane region" description="Helical" evidence="6">
    <location>
        <begin position="104"/>
        <end position="129"/>
    </location>
</feature>
<comment type="subcellular location">
    <subcellularLocation>
        <location evidence="1">Membrane</location>
        <topology evidence="1">Multi-pass membrane protein</topology>
    </subcellularLocation>
</comment>
<feature type="transmembrane region" description="Helical" evidence="6">
    <location>
        <begin position="257"/>
        <end position="281"/>
    </location>
</feature>
<feature type="compositionally biased region" description="Basic residues" evidence="5">
    <location>
        <begin position="1026"/>
        <end position="1037"/>
    </location>
</feature>
<sequence length="1102" mass="122854">MAIVSYNPAFKGRFTKLAHVVLICGTFARGVSVAYLVIVSLMIGREGMLNEGQRMVFNQFSLYGLLLGDLSEGVAYTLFFMLPLHTVFGVIGLLGVLCRNKLLVLLYTGFLTMALVLDIVLLVLTSILLNGLTTWIKQSFADSYLYYSNTWINADLKSAWDAMFVNMQCCGVTGTNNVCSGNAYTVGCWDKYYAPMTGYVWSLFLLFIGSIVIDMVGIVISELTYQRMDDKPKCSSGMCSQFGKFVYSSWKASKGKVIFTVITVIDTMAGLGLIVAGIVTLQSDFVSNSFLSPLFGNLRFYNMYLPELMIGLGATMVTVGALNTGTCSLGHNLLCFKSKLKIIIARVLQITMIVVLIVAFVFWFIMLYGVRDLLEFQLYKEFVGYNHQHDTGYYYTKSWQALFVTYTCCKVKGLEYRIPPVSAGIPEQCLYERTPVNSNLNYLGATIATGSYNEEFCEEKLSDEIYKYQVVVAVLFGIAIFAKVYTLGYLFTKKYQTGDGSSRVPFSVTLRGLKSKKMQVALICVLVTGLLVSAGILITGARLRFDNVFGHKDIQQLFSYVYVGGGSLNVWMRALTYYMIGMGCATLLLFGIACFSVASGLPAFYIVTLIGFLLSIAVEIFGICGWIYVRVEIDWNLTNELRSVLLNYYRTDSSDHYLYYGTVNLGFNFLFYEADCCGVDSYSDLNYVSWVTSYFSPSYPRTCHLTTDTVRWYTNRALAIQKNAFDLKGCGTEVRNSIHNYDVTAFVLFALALVLEITAMVLLDRRYKQTVSPDQERGAFSTLVYYVKGKRVNDIHLHGLSARILAFVGITAFLMFAEILLWIGVLMLTFAPGYLNYGFLDNLNTAEEIYNDQYPHLGYLMYGLLICVFVMELVFVILHLVTIFAIRTLRKGFIYMSAVLLVFMIICDILTLSLASLLINKAGYNCDYTFPWTEFCSSNAATLFILMGVFIGFSVVHILILCVLIGLGIRVSKENATSVTVVVPIDELDVLSLSNSDNDLSLGDNVRNVSALNSSSDRQNTDSRRKSVAKPTSHRRPSIAQSTAGRRTSLAQSTAGRRTSVAQPNTDRRSSVTPIADSVGVRSPLSNEDDDIENDDLETTYT</sequence>
<dbReference type="Proteomes" id="UP000242188">
    <property type="component" value="Unassembled WGS sequence"/>
</dbReference>
<feature type="region of interest" description="Disordered" evidence="5">
    <location>
        <begin position="1011"/>
        <end position="1102"/>
    </location>
</feature>
<feature type="compositionally biased region" description="Polar residues" evidence="5">
    <location>
        <begin position="1039"/>
        <end position="1065"/>
    </location>
</feature>
<accession>A0A210R0X5</accession>
<feature type="compositionally biased region" description="Acidic residues" evidence="5">
    <location>
        <begin position="1087"/>
        <end position="1102"/>
    </location>
</feature>
<dbReference type="EMBL" id="NEDP02000942">
    <property type="protein sequence ID" value="OWF54668.1"/>
    <property type="molecule type" value="Genomic_DNA"/>
</dbReference>
<evidence type="ECO:0000313" key="7">
    <source>
        <dbReference type="EMBL" id="OWF54668.1"/>
    </source>
</evidence>
<dbReference type="OrthoDB" id="10398211at2759"/>
<feature type="transmembrane region" description="Helical" evidence="6">
    <location>
        <begin position="301"/>
        <end position="322"/>
    </location>
</feature>
<evidence type="ECO:0000256" key="5">
    <source>
        <dbReference type="SAM" id="MobiDB-lite"/>
    </source>
</evidence>
<feature type="transmembrane region" description="Helical" evidence="6">
    <location>
        <begin position="743"/>
        <end position="763"/>
    </location>
</feature>
<feature type="transmembrane region" description="Helical" evidence="6">
    <location>
        <begin position="343"/>
        <end position="370"/>
    </location>
</feature>
<dbReference type="GO" id="GO:0005886">
    <property type="term" value="C:plasma membrane"/>
    <property type="evidence" value="ECO:0007669"/>
    <property type="project" value="TreeGrafter"/>
</dbReference>
<comment type="caution">
    <text evidence="7">The sequence shown here is derived from an EMBL/GenBank/DDBJ whole genome shotgun (WGS) entry which is preliminary data.</text>
</comment>
<feature type="transmembrane region" description="Helical" evidence="6">
    <location>
        <begin position="893"/>
        <end position="919"/>
    </location>
</feature>
<dbReference type="PANTHER" id="PTHR19282:SF551">
    <property type="entry name" value="RE08073P-RELATED"/>
    <property type="match status" value="1"/>
</dbReference>
<keyword evidence="3 6" id="KW-1133">Transmembrane helix</keyword>
<proteinExistence type="predicted"/>
<evidence type="ECO:0000256" key="6">
    <source>
        <dbReference type="SAM" id="Phobius"/>
    </source>
</evidence>
<keyword evidence="8" id="KW-1185">Reference proteome</keyword>
<protein>
    <submittedName>
        <fullName evidence="7">Uncharacterized protein</fullName>
    </submittedName>
</protein>
<feature type="transmembrane region" description="Helical" evidence="6">
    <location>
        <begin position="604"/>
        <end position="629"/>
    </location>
</feature>
<evidence type="ECO:0000256" key="1">
    <source>
        <dbReference type="ARBA" id="ARBA00004141"/>
    </source>
</evidence>
<feature type="transmembrane region" description="Helical" evidence="6">
    <location>
        <begin position="20"/>
        <end position="43"/>
    </location>
</feature>
<keyword evidence="4 6" id="KW-0472">Membrane</keyword>
<dbReference type="AlphaFoldDB" id="A0A210R0X5"/>
<keyword evidence="2 6" id="KW-0812">Transmembrane</keyword>
<evidence type="ECO:0000256" key="3">
    <source>
        <dbReference type="ARBA" id="ARBA00022989"/>
    </source>
</evidence>
<reference evidence="7 8" key="1">
    <citation type="journal article" date="2017" name="Nat. Ecol. Evol.">
        <title>Scallop genome provides insights into evolution of bilaterian karyotype and development.</title>
        <authorList>
            <person name="Wang S."/>
            <person name="Zhang J."/>
            <person name="Jiao W."/>
            <person name="Li J."/>
            <person name="Xun X."/>
            <person name="Sun Y."/>
            <person name="Guo X."/>
            <person name="Huan P."/>
            <person name="Dong B."/>
            <person name="Zhang L."/>
            <person name="Hu X."/>
            <person name="Sun X."/>
            <person name="Wang J."/>
            <person name="Zhao C."/>
            <person name="Wang Y."/>
            <person name="Wang D."/>
            <person name="Huang X."/>
            <person name="Wang R."/>
            <person name="Lv J."/>
            <person name="Li Y."/>
            <person name="Zhang Z."/>
            <person name="Liu B."/>
            <person name="Lu W."/>
            <person name="Hui Y."/>
            <person name="Liang J."/>
            <person name="Zhou Z."/>
            <person name="Hou R."/>
            <person name="Li X."/>
            <person name="Liu Y."/>
            <person name="Li H."/>
            <person name="Ning X."/>
            <person name="Lin Y."/>
            <person name="Zhao L."/>
            <person name="Xing Q."/>
            <person name="Dou J."/>
            <person name="Li Y."/>
            <person name="Mao J."/>
            <person name="Guo H."/>
            <person name="Dou H."/>
            <person name="Li T."/>
            <person name="Mu C."/>
            <person name="Jiang W."/>
            <person name="Fu Q."/>
            <person name="Fu X."/>
            <person name="Miao Y."/>
            <person name="Liu J."/>
            <person name="Yu Q."/>
            <person name="Li R."/>
            <person name="Liao H."/>
            <person name="Li X."/>
            <person name="Kong Y."/>
            <person name="Jiang Z."/>
            <person name="Chourrout D."/>
            <person name="Li R."/>
            <person name="Bao Z."/>
        </authorList>
    </citation>
    <scope>NUCLEOTIDE SEQUENCE [LARGE SCALE GENOMIC DNA]</scope>
    <source>
        <strain evidence="7 8">PY_sf001</strain>
    </source>
</reference>
<dbReference type="SUPFAM" id="SSF48652">
    <property type="entry name" value="Tetraspanin"/>
    <property type="match status" value="1"/>
</dbReference>
<gene>
    <name evidence="7" type="ORF">KP79_PYT04392</name>
</gene>
<feature type="transmembrane region" description="Helical" evidence="6">
    <location>
        <begin position="575"/>
        <end position="597"/>
    </location>
</feature>
<feature type="transmembrane region" description="Helical" evidence="6">
    <location>
        <begin position="199"/>
        <end position="221"/>
    </location>
</feature>
<name>A0A210R0X5_MIZYE</name>
<evidence type="ECO:0000256" key="2">
    <source>
        <dbReference type="ARBA" id="ARBA00022692"/>
    </source>
</evidence>
<evidence type="ECO:0000313" key="8">
    <source>
        <dbReference type="Proteomes" id="UP000242188"/>
    </source>
</evidence>
<feature type="transmembrane region" description="Helical" evidence="6">
    <location>
        <begin position="804"/>
        <end position="831"/>
    </location>
</feature>
<dbReference type="InterPro" id="IPR018499">
    <property type="entry name" value="Tetraspanin/Peripherin"/>
</dbReference>
<organism evidence="7 8">
    <name type="scientific">Mizuhopecten yessoensis</name>
    <name type="common">Japanese scallop</name>
    <name type="synonym">Patinopecten yessoensis</name>
    <dbReference type="NCBI Taxonomy" id="6573"/>
    <lineage>
        <taxon>Eukaryota</taxon>
        <taxon>Metazoa</taxon>
        <taxon>Spiralia</taxon>
        <taxon>Lophotrochozoa</taxon>
        <taxon>Mollusca</taxon>
        <taxon>Bivalvia</taxon>
        <taxon>Autobranchia</taxon>
        <taxon>Pteriomorphia</taxon>
        <taxon>Pectinida</taxon>
        <taxon>Pectinoidea</taxon>
        <taxon>Pectinidae</taxon>
        <taxon>Mizuhopecten</taxon>
    </lineage>
</organism>
<dbReference type="Pfam" id="PF00335">
    <property type="entry name" value="Tetraspanin"/>
    <property type="match status" value="3"/>
</dbReference>